<proteinExistence type="predicted"/>
<keyword evidence="4" id="KW-1133">Transmembrane helix</keyword>
<dbReference type="GO" id="GO:0005524">
    <property type="term" value="F:ATP binding"/>
    <property type="evidence" value="ECO:0007669"/>
    <property type="project" value="UniProtKB-KW"/>
</dbReference>
<evidence type="ECO:0000313" key="7">
    <source>
        <dbReference type="Proteomes" id="UP000553459"/>
    </source>
</evidence>
<evidence type="ECO:0000256" key="1">
    <source>
        <dbReference type="ARBA" id="ARBA00022741"/>
    </source>
</evidence>
<feature type="transmembrane region" description="Helical" evidence="4">
    <location>
        <begin position="24"/>
        <end position="44"/>
    </location>
</feature>
<keyword evidence="4" id="KW-0472">Membrane</keyword>
<dbReference type="AlphaFoldDB" id="A0A845PVE2"/>
<dbReference type="GO" id="GO:0030983">
    <property type="term" value="F:mismatched DNA binding"/>
    <property type="evidence" value="ECO:0007669"/>
    <property type="project" value="InterPro"/>
</dbReference>
<dbReference type="SUPFAM" id="SSF52540">
    <property type="entry name" value="P-loop containing nucleoside triphosphate hydrolases"/>
    <property type="match status" value="1"/>
</dbReference>
<evidence type="ECO:0000256" key="2">
    <source>
        <dbReference type="ARBA" id="ARBA00022840"/>
    </source>
</evidence>
<comment type="caution">
    <text evidence="6">The sequence shown here is derived from an EMBL/GenBank/DDBJ whole genome shotgun (WGS) entry which is preliminary data.</text>
</comment>
<feature type="transmembrane region" description="Helical" evidence="4">
    <location>
        <begin position="227"/>
        <end position="245"/>
    </location>
</feature>
<dbReference type="Gene3D" id="3.40.50.300">
    <property type="entry name" value="P-loop containing nucleotide triphosphate hydrolases"/>
    <property type="match status" value="1"/>
</dbReference>
<keyword evidence="3" id="KW-0238">DNA-binding</keyword>
<feature type="transmembrane region" description="Helical" evidence="4">
    <location>
        <begin position="50"/>
        <end position="68"/>
    </location>
</feature>
<accession>A0A845PVE2</accession>
<dbReference type="InterPro" id="IPR000432">
    <property type="entry name" value="DNA_mismatch_repair_MutS_C"/>
</dbReference>
<keyword evidence="7" id="KW-1185">Reference proteome</keyword>
<dbReference type="PANTHER" id="PTHR11361:SF99">
    <property type="entry name" value="DNA MISMATCH REPAIR PROTEIN"/>
    <property type="match status" value="1"/>
</dbReference>
<dbReference type="InterPro" id="IPR045076">
    <property type="entry name" value="MutS"/>
</dbReference>
<dbReference type="Proteomes" id="UP000553459">
    <property type="component" value="Unassembled WGS sequence"/>
</dbReference>
<name>A0A845PVE2_9FLAO</name>
<protein>
    <submittedName>
        <fullName evidence="6">DNA mismatch repair protein MutS</fullName>
    </submittedName>
</protein>
<organism evidence="6 7">
    <name type="scientific">Elizabethkingia argenteiflava</name>
    <dbReference type="NCBI Taxonomy" id="2681556"/>
    <lineage>
        <taxon>Bacteria</taxon>
        <taxon>Pseudomonadati</taxon>
        <taxon>Bacteroidota</taxon>
        <taxon>Flavobacteriia</taxon>
        <taxon>Flavobacteriales</taxon>
        <taxon>Weeksellaceae</taxon>
        <taxon>Elizabethkingia</taxon>
    </lineage>
</organism>
<sequence>MQEIENIIQNHQYLIDNTNKKRNIISFLRIFSFIASAVSLYKFLSTSLNVYFILFLISCIVFLLLIFISKKFQEVILYYQNIVQVCLGIKKEFCDQQPNMEHVDHHPYNKDLDIYGEKSLFSKINRTETFLGKQRLSYYLSHHLIECDQINERQMAIKELSSKMDWCIYFLAKAKLLDLDNFNKDVFEQTNNSFLKISAFTRVILYLISIVNLSLLTACIFTKFSPIILGITVLFISVSSLIVKLKYGKLIKNTYSNIHLRAAQYHEFKDLFSFIEKEVFQAKINHSYQEKLRKPSASISLKKIAQLIQNLENGHAPLLGVILNTIFLWNLHHSIKIDKLLSDLKSHIPDWFDTFSEFEALICFGIFAYKNKNYNYPICSENSPLLEIEKISHPLISSENSISNNFTIGNSNNIAIITGANMTGKSTFLRTIGVNLILAMNGCPLPAKKFIFRPMKVFTSMSSSDSLSDGTSYFNAEIKRLKHLLEYLENNIPLYIILDEILKGTNSKDKLEGSQLFLEKIISLNTAFSCIIATHDLELTNMVEDYPHHIINRCFELNEVQGKLEPDFKLKHGVTKTMNAIRLMKEYKIID</sequence>
<evidence type="ECO:0000313" key="6">
    <source>
        <dbReference type="EMBL" id="NAW52199.1"/>
    </source>
</evidence>
<dbReference type="Gene3D" id="1.10.1420.10">
    <property type="match status" value="1"/>
</dbReference>
<dbReference type="Pfam" id="PF00488">
    <property type="entry name" value="MutS_V"/>
    <property type="match status" value="1"/>
</dbReference>
<keyword evidence="2" id="KW-0067">ATP-binding</keyword>
<evidence type="ECO:0000256" key="3">
    <source>
        <dbReference type="ARBA" id="ARBA00023125"/>
    </source>
</evidence>
<dbReference type="SMART" id="SM00534">
    <property type="entry name" value="MUTSac"/>
    <property type="match status" value="1"/>
</dbReference>
<dbReference type="InterPro" id="IPR036187">
    <property type="entry name" value="DNA_mismatch_repair_MutS_sf"/>
</dbReference>
<dbReference type="GO" id="GO:0005829">
    <property type="term" value="C:cytosol"/>
    <property type="evidence" value="ECO:0007669"/>
    <property type="project" value="TreeGrafter"/>
</dbReference>
<gene>
    <name evidence="6" type="ORF">GNY06_12715</name>
</gene>
<evidence type="ECO:0000259" key="5">
    <source>
        <dbReference type="SMART" id="SM00534"/>
    </source>
</evidence>
<dbReference type="EMBL" id="JAAABJ010000651">
    <property type="protein sequence ID" value="NAW52199.1"/>
    <property type="molecule type" value="Genomic_DNA"/>
</dbReference>
<reference evidence="6 7" key="1">
    <citation type="submission" date="2019-11" db="EMBL/GenBank/DDBJ databases">
        <title>Characterization of Elizabethkingia argenteiflava sp. nov., isolated from inner surface of Soybean Pods.</title>
        <authorList>
            <person name="Mo S."/>
        </authorList>
    </citation>
    <scope>NUCLEOTIDE SEQUENCE [LARGE SCALE GENOMIC DNA]</scope>
    <source>
        <strain evidence="6 7">YB22</strain>
    </source>
</reference>
<feature type="transmembrane region" description="Helical" evidence="4">
    <location>
        <begin position="203"/>
        <end position="221"/>
    </location>
</feature>
<evidence type="ECO:0000256" key="4">
    <source>
        <dbReference type="SAM" id="Phobius"/>
    </source>
</evidence>
<dbReference type="InterPro" id="IPR027417">
    <property type="entry name" value="P-loop_NTPase"/>
</dbReference>
<dbReference type="PANTHER" id="PTHR11361">
    <property type="entry name" value="DNA MISMATCH REPAIR PROTEIN MUTS FAMILY MEMBER"/>
    <property type="match status" value="1"/>
</dbReference>
<feature type="domain" description="DNA mismatch repair proteins mutS family" evidence="5">
    <location>
        <begin position="412"/>
        <end position="591"/>
    </location>
</feature>
<dbReference type="SUPFAM" id="SSF48334">
    <property type="entry name" value="DNA repair protein MutS, domain III"/>
    <property type="match status" value="1"/>
</dbReference>
<keyword evidence="1" id="KW-0547">Nucleotide-binding</keyword>
<dbReference type="GO" id="GO:0140664">
    <property type="term" value="F:ATP-dependent DNA damage sensor activity"/>
    <property type="evidence" value="ECO:0007669"/>
    <property type="project" value="InterPro"/>
</dbReference>
<dbReference type="RefSeq" id="WP_166520448.1">
    <property type="nucleotide sequence ID" value="NZ_JAAABJ010000651.1"/>
</dbReference>
<dbReference type="GO" id="GO:0006298">
    <property type="term" value="P:mismatch repair"/>
    <property type="evidence" value="ECO:0007669"/>
    <property type="project" value="InterPro"/>
</dbReference>
<keyword evidence="4" id="KW-0812">Transmembrane</keyword>